<proteinExistence type="predicted"/>
<dbReference type="OrthoDB" id="9835082at2"/>
<feature type="transmembrane region" description="Helical" evidence="1">
    <location>
        <begin position="37"/>
        <end position="55"/>
    </location>
</feature>
<dbReference type="EMBL" id="PVXM01000031">
    <property type="protein sequence ID" value="PRR71901.1"/>
    <property type="molecule type" value="Genomic_DNA"/>
</dbReference>
<gene>
    <name evidence="2" type="ORF">MOHU_15330</name>
</gene>
<evidence type="ECO:0000256" key="1">
    <source>
        <dbReference type="SAM" id="Phobius"/>
    </source>
</evidence>
<name>A0A2T0AQW6_9FIRM</name>
<sequence length="129" mass="14158">MTALFGAGALLYLIFVAGISLLPGYSLYRYSTSIMRIFFDGLFASFWMVLGAVFFDLMNYSFGPGQFVYSWLTVASGGLSSHYVACASAGAKYCGIRFKEWVWRFSAALPGLALGLLIGRLWGKAWGVM</sequence>
<dbReference type="Proteomes" id="UP000238415">
    <property type="component" value="Unassembled WGS sequence"/>
</dbReference>
<keyword evidence="1" id="KW-1133">Transmembrane helix</keyword>
<organism evidence="2 3">
    <name type="scientific">Neomoorella humiferrea</name>
    <dbReference type="NCBI Taxonomy" id="676965"/>
    <lineage>
        <taxon>Bacteria</taxon>
        <taxon>Bacillati</taxon>
        <taxon>Bacillota</taxon>
        <taxon>Clostridia</taxon>
        <taxon>Neomoorellales</taxon>
        <taxon>Neomoorellaceae</taxon>
        <taxon>Neomoorella</taxon>
    </lineage>
</organism>
<evidence type="ECO:0000313" key="3">
    <source>
        <dbReference type="Proteomes" id="UP000238415"/>
    </source>
</evidence>
<keyword evidence="1" id="KW-0472">Membrane</keyword>
<feature type="transmembrane region" description="Helical" evidence="1">
    <location>
        <begin position="6"/>
        <end position="25"/>
    </location>
</feature>
<evidence type="ECO:0000313" key="2">
    <source>
        <dbReference type="EMBL" id="PRR71901.1"/>
    </source>
</evidence>
<dbReference type="AlphaFoldDB" id="A0A2T0AQW6"/>
<keyword evidence="1" id="KW-0812">Transmembrane</keyword>
<protein>
    <submittedName>
        <fullName evidence="2">Uncharacterized protein</fullName>
    </submittedName>
</protein>
<reference evidence="2 3" key="1">
    <citation type="submission" date="2018-03" db="EMBL/GenBank/DDBJ databases">
        <title>Genome sequence of Moorella humiferrea DSM 23265.</title>
        <authorList>
            <person name="Poehlein A."/>
            <person name="Daniel R."/>
        </authorList>
    </citation>
    <scope>NUCLEOTIDE SEQUENCE [LARGE SCALE GENOMIC DNA]</scope>
    <source>
        <strain evidence="2 3">DSM 23265</strain>
    </source>
</reference>
<accession>A0A2T0AQW6</accession>
<keyword evidence="3" id="KW-1185">Reference proteome</keyword>
<feature type="transmembrane region" description="Helical" evidence="1">
    <location>
        <begin position="101"/>
        <end position="122"/>
    </location>
</feature>
<comment type="caution">
    <text evidence="2">The sequence shown here is derived from an EMBL/GenBank/DDBJ whole genome shotgun (WGS) entry which is preliminary data.</text>
</comment>
<feature type="transmembrane region" description="Helical" evidence="1">
    <location>
        <begin position="67"/>
        <end position="89"/>
    </location>
</feature>
<dbReference type="RefSeq" id="WP_106005500.1">
    <property type="nucleotide sequence ID" value="NZ_CP136419.1"/>
</dbReference>